<dbReference type="InterPro" id="IPR013655">
    <property type="entry name" value="PAS_fold_3"/>
</dbReference>
<name>A0A5E4ZB63_9BURK</name>
<dbReference type="SMART" id="SM00086">
    <property type="entry name" value="PAC"/>
    <property type="match status" value="2"/>
</dbReference>
<gene>
    <name evidence="9" type="ORF">PAQ31011_05243</name>
</gene>
<dbReference type="PROSITE" id="PS50112">
    <property type="entry name" value="PAS"/>
    <property type="match status" value="2"/>
</dbReference>
<dbReference type="CDD" id="cd11386">
    <property type="entry name" value="MCP_signal"/>
    <property type="match status" value="1"/>
</dbReference>
<dbReference type="InterPro" id="IPR035965">
    <property type="entry name" value="PAS-like_dom_sf"/>
</dbReference>
<dbReference type="EMBL" id="CABPSN010000013">
    <property type="protein sequence ID" value="VVE57665.1"/>
    <property type="molecule type" value="Genomic_DNA"/>
</dbReference>
<reference evidence="9 10" key="1">
    <citation type="submission" date="2019-08" db="EMBL/GenBank/DDBJ databases">
        <authorList>
            <person name="Peeters C."/>
        </authorList>
    </citation>
    <scope>NUCLEOTIDE SEQUENCE [LARGE SCALE GENOMIC DNA]</scope>
    <source>
        <strain evidence="9 10">LMG 31011</strain>
    </source>
</reference>
<evidence type="ECO:0000259" key="6">
    <source>
        <dbReference type="PROSITE" id="PS50112"/>
    </source>
</evidence>
<sequence length="565" mass="61761">MEIATPEFQMEQQELQAVTAALNRVQAVIEFDLQGRILHANENFLQTVGYRLDEIQGQHHRMFCEPDYTASNAYRDFWAKLGRGEFDSGEYKRLGKGGREVWIRASYNPVFDANGVAYKVIKFATDVTADRTRQAEFEGKVRAMDIAQAVIEFNLDGTVITANDNFLKTLGYSLDEIRGKHHRMFCEQDYAAGNEYRDFWAKLNRGEFDAGRYKRLGRGGREIWIQATYNPILDANGRPYKVVKFATDITQQVELEASVKRRAEDDQRKVALLLDTVNRAAAGDLTGAIAVNGTDPIDQLADGIRHMMDDLRGVIGKVVNSAGEFSGASRDIADRANTVATGAQALGATVEEMNASIEELTASINSIADNTKGADQLAKSTQQEAETGSRAIARSVEAMELINKSSEDISEIVKVIGEIAGQTNLLAFNAAIEAARAGEHGLGFSVVADEVRKLAERSSQATKEISKLINESTKRVAQGSDVSRQAGEAFEKIVSGVSRTTQAISEISCAAEEQLVAAREVSLAIQHVAEETEKSAGACETIAQATTGLNQGAEELDRTVSRFKV</sequence>
<feature type="domain" description="PAS" evidence="6">
    <location>
        <begin position="133"/>
        <end position="180"/>
    </location>
</feature>
<dbReference type="OrthoDB" id="9765776at2"/>
<dbReference type="InterPro" id="IPR000014">
    <property type="entry name" value="PAS"/>
</dbReference>
<dbReference type="InterPro" id="IPR051310">
    <property type="entry name" value="MCP_chemotaxis"/>
</dbReference>
<dbReference type="InterPro" id="IPR003660">
    <property type="entry name" value="HAMP_dom"/>
</dbReference>
<evidence type="ECO:0000259" key="8">
    <source>
        <dbReference type="PROSITE" id="PS50885"/>
    </source>
</evidence>
<dbReference type="SMART" id="SM00283">
    <property type="entry name" value="MA"/>
    <property type="match status" value="1"/>
</dbReference>
<feature type="domain" description="PAC" evidence="7">
    <location>
        <begin position="87"/>
        <end position="139"/>
    </location>
</feature>
<dbReference type="Proteomes" id="UP000366819">
    <property type="component" value="Unassembled WGS sequence"/>
</dbReference>
<feature type="domain" description="HAMP" evidence="8">
    <location>
        <begin position="267"/>
        <end position="316"/>
    </location>
</feature>
<dbReference type="NCBIfam" id="TIGR00229">
    <property type="entry name" value="sensory_box"/>
    <property type="match status" value="2"/>
</dbReference>
<evidence type="ECO:0000256" key="3">
    <source>
        <dbReference type="ARBA" id="ARBA00029447"/>
    </source>
</evidence>
<feature type="domain" description="Methyl-accepting transducer" evidence="5">
    <location>
        <begin position="321"/>
        <end position="543"/>
    </location>
</feature>
<accession>A0A5E4ZB63</accession>
<dbReference type="GO" id="GO:0006935">
    <property type="term" value="P:chemotaxis"/>
    <property type="evidence" value="ECO:0007669"/>
    <property type="project" value="UniProtKB-KW"/>
</dbReference>
<evidence type="ECO:0000256" key="4">
    <source>
        <dbReference type="PROSITE-ProRule" id="PRU00284"/>
    </source>
</evidence>
<dbReference type="PRINTS" id="PR00260">
    <property type="entry name" value="CHEMTRNSDUCR"/>
</dbReference>
<dbReference type="Gene3D" id="3.30.450.20">
    <property type="entry name" value="PAS domain"/>
    <property type="match status" value="2"/>
</dbReference>
<comment type="similarity">
    <text evidence="3">Belongs to the methyl-accepting chemotaxis (MCP) protein family.</text>
</comment>
<dbReference type="SMART" id="SM00091">
    <property type="entry name" value="PAS"/>
    <property type="match status" value="2"/>
</dbReference>
<dbReference type="FunFam" id="3.30.450.20:FF:000103">
    <property type="entry name" value="Methyl-accepting chemotaxis protein"/>
    <property type="match status" value="1"/>
</dbReference>
<evidence type="ECO:0000313" key="9">
    <source>
        <dbReference type="EMBL" id="VVE57665.1"/>
    </source>
</evidence>
<comment type="subcellular location">
    <subcellularLocation>
        <location evidence="1">Membrane</location>
    </subcellularLocation>
</comment>
<dbReference type="CDD" id="cd00130">
    <property type="entry name" value="PAS"/>
    <property type="match status" value="2"/>
</dbReference>
<dbReference type="PROSITE" id="PS50111">
    <property type="entry name" value="CHEMOTAXIS_TRANSDUC_2"/>
    <property type="match status" value="1"/>
</dbReference>
<dbReference type="PANTHER" id="PTHR43531:SF11">
    <property type="entry name" value="METHYL-ACCEPTING CHEMOTAXIS PROTEIN 3"/>
    <property type="match status" value="1"/>
</dbReference>
<dbReference type="GO" id="GO:0005886">
    <property type="term" value="C:plasma membrane"/>
    <property type="evidence" value="ECO:0007669"/>
    <property type="project" value="TreeGrafter"/>
</dbReference>
<dbReference type="InterPro" id="IPR004089">
    <property type="entry name" value="MCPsignal_dom"/>
</dbReference>
<feature type="domain" description="PAS" evidence="6">
    <location>
        <begin position="11"/>
        <end position="58"/>
    </location>
</feature>
<dbReference type="AlphaFoldDB" id="A0A5E4ZB63"/>
<organism evidence="9 10">
    <name type="scientific">Pandoraea aquatica</name>
    <dbReference type="NCBI Taxonomy" id="2508290"/>
    <lineage>
        <taxon>Bacteria</taxon>
        <taxon>Pseudomonadati</taxon>
        <taxon>Pseudomonadota</taxon>
        <taxon>Betaproteobacteria</taxon>
        <taxon>Burkholderiales</taxon>
        <taxon>Burkholderiaceae</taxon>
        <taxon>Pandoraea</taxon>
    </lineage>
</organism>
<dbReference type="PANTHER" id="PTHR43531">
    <property type="entry name" value="PROTEIN ICFG"/>
    <property type="match status" value="1"/>
</dbReference>
<dbReference type="InterPro" id="IPR001610">
    <property type="entry name" value="PAC"/>
</dbReference>
<dbReference type="CDD" id="cd06225">
    <property type="entry name" value="HAMP"/>
    <property type="match status" value="1"/>
</dbReference>
<dbReference type="InterPro" id="IPR004090">
    <property type="entry name" value="Chemotax_Me-accpt_rcpt"/>
</dbReference>
<protein>
    <submittedName>
        <fullName evidence="9">Chemotaxis protein</fullName>
    </submittedName>
</protein>
<keyword evidence="10" id="KW-1185">Reference proteome</keyword>
<dbReference type="GO" id="GO:0007165">
    <property type="term" value="P:signal transduction"/>
    <property type="evidence" value="ECO:0007669"/>
    <property type="project" value="UniProtKB-KW"/>
</dbReference>
<keyword evidence="4" id="KW-0807">Transducer</keyword>
<evidence type="ECO:0000256" key="1">
    <source>
        <dbReference type="ARBA" id="ARBA00004370"/>
    </source>
</evidence>
<dbReference type="FunFam" id="1.10.287.950:FF:000001">
    <property type="entry name" value="Methyl-accepting chemotaxis sensory transducer"/>
    <property type="match status" value="1"/>
</dbReference>
<dbReference type="GO" id="GO:0004888">
    <property type="term" value="F:transmembrane signaling receptor activity"/>
    <property type="evidence" value="ECO:0007669"/>
    <property type="project" value="InterPro"/>
</dbReference>
<dbReference type="Pfam" id="PF08447">
    <property type="entry name" value="PAS_3"/>
    <property type="match status" value="2"/>
</dbReference>
<proteinExistence type="inferred from homology"/>
<evidence type="ECO:0000259" key="5">
    <source>
        <dbReference type="PROSITE" id="PS50111"/>
    </source>
</evidence>
<dbReference type="InterPro" id="IPR000700">
    <property type="entry name" value="PAS-assoc_C"/>
</dbReference>
<evidence type="ECO:0000259" key="7">
    <source>
        <dbReference type="PROSITE" id="PS50113"/>
    </source>
</evidence>
<feature type="domain" description="PAC" evidence="7">
    <location>
        <begin position="209"/>
        <end position="261"/>
    </location>
</feature>
<dbReference type="PROSITE" id="PS50885">
    <property type="entry name" value="HAMP"/>
    <property type="match status" value="1"/>
</dbReference>
<dbReference type="PROSITE" id="PS50113">
    <property type="entry name" value="PAC"/>
    <property type="match status" value="2"/>
</dbReference>
<dbReference type="SUPFAM" id="SSF58104">
    <property type="entry name" value="Methyl-accepting chemotaxis protein (MCP) signaling domain"/>
    <property type="match status" value="1"/>
</dbReference>
<dbReference type="SUPFAM" id="SSF55785">
    <property type="entry name" value="PYP-like sensor domain (PAS domain)"/>
    <property type="match status" value="2"/>
</dbReference>
<dbReference type="Gene3D" id="1.10.287.950">
    <property type="entry name" value="Methyl-accepting chemotaxis protein"/>
    <property type="match status" value="1"/>
</dbReference>
<keyword evidence="2" id="KW-0145">Chemotaxis</keyword>
<dbReference type="Pfam" id="PF00015">
    <property type="entry name" value="MCPsignal"/>
    <property type="match status" value="1"/>
</dbReference>
<evidence type="ECO:0000256" key="2">
    <source>
        <dbReference type="ARBA" id="ARBA00022500"/>
    </source>
</evidence>
<evidence type="ECO:0000313" key="10">
    <source>
        <dbReference type="Proteomes" id="UP000366819"/>
    </source>
</evidence>
<dbReference type="RefSeq" id="WP_150578499.1">
    <property type="nucleotide sequence ID" value="NZ_CABPSN010000013.1"/>
</dbReference>